<dbReference type="Pfam" id="PF21349">
    <property type="entry name" value="RUBY_RBDX"/>
    <property type="match status" value="1"/>
</dbReference>
<name>A0A6A8SHD4_9FIRM</name>
<dbReference type="InterPro" id="IPR012347">
    <property type="entry name" value="Ferritin-like"/>
</dbReference>
<dbReference type="InterPro" id="IPR052364">
    <property type="entry name" value="Rubrerythrin"/>
</dbReference>
<dbReference type="InterPro" id="IPR009040">
    <property type="entry name" value="Ferritin-like_diiron"/>
</dbReference>
<comment type="caution">
    <text evidence="6">The sequence shown here is derived from an EMBL/GenBank/DDBJ whole genome shotgun (WGS) entry which is preliminary data.</text>
</comment>
<dbReference type="PANTHER" id="PTHR43865">
    <property type="entry name" value="RUBRERYTHRIN-RELATED"/>
    <property type="match status" value="1"/>
</dbReference>
<keyword evidence="3" id="KW-0479">Metal-binding</keyword>
<evidence type="ECO:0000256" key="3">
    <source>
        <dbReference type="ARBA" id="ARBA00022723"/>
    </source>
</evidence>
<dbReference type="EMBL" id="WMQE01000011">
    <property type="protein sequence ID" value="MTK21063.1"/>
    <property type="molecule type" value="Genomic_DNA"/>
</dbReference>
<dbReference type="SUPFAM" id="SSF47240">
    <property type="entry name" value="Ferritin-like"/>
    <property type="match status" value="1"/>
</dbReference>
<keyword evidence="2" id="KW-0813">Transport</keyword>
<organism evidence="6 7">
    <name type="scientific">Turicibacter sanguinis</name>
    <dbReference type="NCBI Taxonomy" id="154288"/>
    <lineage>
        <taxon>Bacteria</taxon>
        <taxon>Bacillati</taxon>
        <taxon>Bacillota</taxon>
        <taxon>Erysipelotrichia</taxon>
        <taxon>Erysipelotrichales</taxon>
        <taxon>Turicibacteraceae</taxon>
        <taxon>Turicibacter</taxon>
    </lineage>
</organism>
<dbReference type="NCBIfam" id="NF045767">
    <property type="entry name" value="RuberyRbr"/>
    <property type="match status" value="1"/>
</dbReference>
<dbReference type="OrthoDB" id="9799749at2"/>
<evidence type="ECO:0000313" key="6">
    <source>
        <dbReference type="EMBL" id="MTK21063.1"/>
    </source>
</evidence>
<sequence length="201" mass="22560">MEVVGMASLKGSETHKNLMRAFAGESQARNRYTFYASIAKKQGYPLIEKTFTLTANQEQMHAKIFFQYLSEEFNGEEIEIDAAYPVDIYQENTLQNILASVTAETHEHQEIYPAFAEVAKKEGFNQIAATFNMIAKIEETHSQRFAAIAKDMQNDTLFTKPTPVAWHCEVCGHIHYGVAAPAICPVCKHAKGYFKAEAANN</sequence>
<accession>A0A6A8SHD4</accession>
<evidence type="ECO:0000256" key="5">
    <source>
        <dbReference type="ARBA" id="ARBA00023004"/>
    </source>
</evidence>
<dbReference type="Proteomes" id="UP000487649">
    <property type="component" value="Unassembled WGS sequence"/>
</dbReference>
<dbReference type="PANTHER" id="PTHR43865:SF1">
    <property type="entry name" value="RUBRERYTHRIN-RELATED"/>
    <property type="match status" value="1"/>
</dbReference>
<dbReference type="AlphaFoldDB" id="A0A6A8SHD4"/>
<dbReference type="Gene3D" id="2.20.28.10">
    <property type="match status" value="1"/>
</dbReference>
<reference evidence="6 7" key="1">
    <citation type="journal article" date="2019" name="Nat. Med.">
        <title>A library of human gut bacterial isolates paired with longitudinal multiomics data enables mechanistic microbiome research.</title>
        <authorList>
            <person name="Poyet M."/>
            <person name="Groussin M."/>
            <person name="Gibbons S.M."/>
            <person name="Avila-Pacheco J."/>
            <person name="Jiang X."/>
            <person name="Kearney S.M."/>
            <person name="Perrotta A.R."/>
            <person name="Berdy B."/>
            <person name="Zhao S."/>
            <person name="Lieberman T.D."/>
            <person name="Swanson P.K."/>
            <person name="Smith M."/>
            <person name="Roesemann S."/>
            <person name="Alexander J.E."/>
            <person name="Rich S.A."/>
            <person name="Livny J."/>
            <person name="Vlamakis H."/>
            <person name="Clish C."/>
            <person name="Bullock K."/>
            <person name="Deik A."/>
            <person name="Scott J."/>
            <person name="Pierce K.A."/>
            <person name="Xavier R.J."/>
            <person name="Alm E.J."/>
        </authorList>
    </citation>
    <scope>NUCLEOTIDE SEQUENCE [LARGE SCALE GENOMIC DNA]</scope>
    <source>
        <strain evidence="6 7">BIOML-A198</strain>
    </source>
</reference>
<dbReference type="GO" id="GO:0016491">
    <property type="term" value="F:oxidoreductase activity"/>
    <property type="evidence" value="ECO:0007669"/>
    <property type="project" value="InterPro"/>
</dbReference>
<dbReference type="PROSITE" id="PS50905">
    <property type="entry name" value="FERRITIN_LIKE"/>
    <property type="match status" value="1"/>
</dbReference>
<dbReference type="CDD" id="cd01041">
    <property type="entry name" value="Rubrerythrin"/>
    <property type="match status" value="1"/>
</dbReference>
<evidence type="ECO:0000313" key="7">
    <source>
        <dbReference type="Proteomes" id="UP000487649"/>
    </source>
</evidence>
<dbReference type="InterPro" id="IPR009078">
    <property type="entry name" value="Ferritin-like_SF"/>
</dbReference>
<dbReference type="Pfam" id="PF02915">
    <property type="entry name" value="Rubrerythrin"/>
    <property type="match status" value="1"/>
</dbReference>
<protein>
    <submittedName>
        <fullName evidence="6">Rubrerythrin family protein</fullName>
    </submittedName>
</protein>
<gene>
    <name evidence="6" type="ORF">GMA92_06485</name>
</gene>
<proteinExistence type="predicted"/>
<comment type="cofactor">
    <cofactor evidence="1">
        <name>Fe(3+)</name>
        <dbReference type="ChEBI" id="CHEBI:29034"/>
    </cofactor>
</comment>
<keyword evidence="5" id="KW-0408">Iron</keyword>
<dbReference type="GO" id="GO:0046872">
    <property type="term" value="F:metal ion binding"/>
    <property type="evidence" value="ECO:0007669"/>
    <property type="project" value="UniProtKB-KW"/>
</dbReference>
<evidence type="ECO:0000256" key="4">
    <source>
        <dbReference type="ARBA" id="ARBA00022982"/>
    </source>
</evidence>
<dbReference type="SUPFAM" id="SSF57802">
    <property type="entry name" value="Rubredoxin-like"/>
    <property type="match status" value="1"/>
</dbReference>
<dbReference type="CDD" id="cd00729">
    <property type="entry name" value="rubredoxin_SM"/>
    <property type="match status" value="1"/>
</dbReference>
<dbReference type="InterPro" id="IPR048574">
    <property type="entry name" value="RUBY_RBDX"/>
</dbReference>
<dbReference type="Gene3D" id="1.20.1260.10">
    <property type="match status" value="1"/>
</dbReference>
<evidence type="ECO:0000256" key="1">
    <source>
        <dbReference type="ARBA" id="ARBA00001965"/>
    </source>
</evidence>
<dbReference type="InterPro" id="IPR003251">
    <property type="entry name" value="Rr_diiron-bd_dom"/>
</dbReference>
<evidence type="ECO:0000256" key="2">
    <source>
        <dbReference type="ARBA" id="ARBA00022448"/>
    </source>
</evidence>
<keyword evidence="4" id="KW-0249">Electron transport</keyword>